<dbReference type="InterPro" id="IPR033124">
    <property type="entry name" value="Ser_caboxypep_his_AS"/>
</dbReference>
<dbReference type="GO" id="GO:0004185">
    <property type="term" value="F:serine-type carboxypeptidase activity"/>
    <property type="evidence" value="ECO:0007669"/>
    <property type="project" value="UniProtKB-UniRule"/>
</dbReference>
<name>A0A0E0DGD3_9ORYZ</name>
<dbReference type="SUPFAM" id="SSF53474">
    <property type="entry name" value="alpha/beta-Hydrolases"/>
    <property type="match status" value="1"/>
</dbReference>
<dbReference type="PROSITE" id="PS00560">
    <property type="entry name" value="CARBOXYPEPT_SER_HIS"/>
    <property type="match status" value="1"/>
</dbReference>
<dbReference type="GO" id="GO:0006508">
    <property type="term" value="P:proteolysis"/>
    <property type="evidence" value="ECO:0007669"/>
    <property type="project" value="UniProtKB-KW"/>
</dbReference>
<evidence type="ECO:0000313" key="10">
    <source>
        <dbReference type="EnsemblPlants" id="OMERI04G16220.1"/>
    </source>
</evidence>
<comment type="similarity">
    <text evidence="1 8">Belongs to the peptidase S10 family.</text>
</comment>
<evidence type="ECO:0000256" key="8">
    <source>
        <dbReference type="RuleBase" id="RU361156"/>
    </source>
</evidence>
<dbReference type="eggNOG" id="KOG1282">
    <property type="taxonomic scope" value="Eukaryota"/>
</dbReference>
<feature type="chain" id="PRO_5005115706" description="Carboxypeptidase" evidence="8">
    <location>
        <begin position="22"/>
        <end position="527"/>
    </location>
</feature>
<keyword evidence="11" id="KW-1185">Reference proteome</keyword>
<dbReference type="Gene3D" id="3.40.50.11320">
    <property type="match status" value="1"/>
</dbReference>
<evidence type="ECO:0000256" key="5">
    <source>
        <dbReference type="ARBA" id="ARBA00022801"/>
    </source>
</evidence>
<keyword evidence="7" id="KW-0325">Glycoprotein</keyword>
<dbReference type="STRING" id="40149.A0A0E0DGD3"/>
<dbReference type="PROSITE" id="PS00131">
    <property type="entry name" value="CARBOXYPEPT_SER_SER"/>
    <property type="match status" value="1"/>
</dbReference>
<dbReference type="FunFam" id="3.40.50.11320:FF:000001">
    <property type="entry name" value="Carboxypeptidase"/>
    <property type="match status" value="1"/>
</dbReference>
<reference evidence="10" key="1">
    <citation type="submission" date="2015-04" db="UniProtKB">
        <authorList>
            <consortium name="EnsemblPlants"/>
        </authorList>
    </citation>
    <scope>IDENTIFICATION</scope>
</reference>
<keyword evidence="2 8" id="KW-0121">Carboxypeptidase</keyword>
<organism evidence="10">
    <name type="scientific">Oryza meridionalis</name>
    <dbReference type="NCBI Taxonomy" id="40149"/>
    <lineage>
        <taxon>Eukaryota</taxon>
        <taxon>Viridiplantae</taxon>
        <taxon>Streptophyta</taxon>
        <taxon>Embryophyta</taxon>
        <taxon>Tracheophyta</taxon>
        <taxon>Spermatophyta</taxon>
        <taxon>Magnoliopsida</taxon>
        <taxon>Liliopsida</taxon>
        <taxon>Poales</taxon>
        <taxon>Poaceae</taxon>
        <taxon>BOP clade</taxon>
        <taxon>Oryzoideae</taxon>
        <taxon>Oryzeae</taxon>
        <taxon>Oryzinae</taxon>
        <taxon>Oryza</taxon>
    </lineage>
</organism>
<dbReference type="PRINTS" id="PR00724">
    <property type="entry name" value="CRBOXYPTASEC"/>
</dbReference>
<evidence type="ECO:0000256" key="3">
    <source>
        <dbReference type="ARBA" id="ARBA00022670"/>
    </source>
</evidence>
<dbReference type="InterPro" id="IPR029058">
    <property type="entry name" value="AB_hydrolase_fold"/>
</dbReference>
<dbReference type="Gene3D" id="6.10.250.940">
    <property type="match status" value="1"/>
</dbReference>
<protein>
    <recommendedName>
        <fullName evidence="8">Carboxypeptidase</fullName>
        <ecNumber evidence="8">3.4.16.-</ecNumber>
    </recommendedName>
</protein>
<dbReference type="Pfam" id="PF00450">
    <property type="entry name" value="Peptidase_S10"/>
    <property type="match status" value="2"/>
</dbReference>
<keyword evidence="4 8" id="KW-0732">Signal</keyword>
<dbReference type="PANTHER" id="PTHR11802:SF280">
    <property type="entry name" value="SERINE CARBOXYPEPTIDASE-LIKE 35"/>
    <property type="match status" value="1"/>
</dbReference>
<dbReference type="InterPro" id="IPR018202">
    <property type="entry name" value="Ser_caboxypep_ser_AS"/>
</dbReference>
<dbReference type="MEROPS" id="S10.A34"/>
<dbReference type="Gene3D" id="3.40.50.1820">
    <property type="entry name" value="alpha/beta hydrolase"/>
    <property type="match status" value="1"/>
</dbReference>
<keyword evidence="6" id="KW-1015">Disulfide bond</keyword>
<dbReference type="Proteomes" id="UP000008021">
    <property type="component" value="Chromosome 4"/>
</dbReference>
<keyword evidence="5 8" id="KW-0378">Hydrolase</keyword>
<dbReference type="EC" id="3.4.16.-" evidence="8"/>
<keyword evidence="3 8" id="KW-0645">Protease</keyword>
<evidence type="ECO:0000256" key="1">
    <source>
        <dbReference type="ARBA" id="ARBA00009431"/>
    </source>
</evidence>
<proteinExistence type="inferred from homology"/>
<evidence type="ECO:0000256" key="7">
    <source>
        <dbReference type="ARBA" id="ARBA00023180"/>
    </source>
</evidence>
<evidence type="ECO:0000256" key="4">
    <source>
        <dbReference type="ARBA" id="ARBA00022729"/>
    </source>
</evidence>
<evidence type="ECO:0000256" key="2">
    <source>
        <dbReference type="ARBA" id="ARBA00022645"/>
    </source>
</evidence>
<dbReference type="InterPro" id="IPR001563">
    <property type="entry name" value="Peptidase_S10"/>
</dbReference>
<dbReference type="FunFam" id="3.40.50.1820:FF:000409">
    <property type="entry name" value="Carboxypeptidase"/>
    <property type="match status" value="1"/>
</dbReference>
<feature type="region of interest" description="Disordered" evidence="9">
    <location>
        <begin position="94"/>
        <end position="126"/>
    </location>
</feature>
<evidence type="ECO:0000256" key="9">
    <source>
        <dbReference type="SAM" id="MobiDB-lite"/>
    </source>
</evidence>
<feature type="signal peptide" evidence="8">
    <location>
        <begin position="1"/>
        <end position="21"/>
    </location>
</feature>
<reference evidence="10" key="2">
    <citation type="submission" date="2018-05" db="EMBL/GenBank/DDBJ databases">
        <title>OmerRS3 (Oryza meridionalis Reference Sequence Version 3).</title>
        <authorList>
            <person name="Zhang J."/>
            <person name="Kudrna D."/>
            <person name="Lee S."/>
            <person name="Talag J."/>
            <person name="Welchert J."/>
            <person name="Wing R.A."/>
        </authorList>
    </citation>
    <scope>NUCLEOTIDE SEQUENCE [LARGE SCALE GENOMIC DNA]</scope>
    <source>
        <strain evidence="10">cv. OR44</strain>
    </source>
</reference>
<dbReference type="Gramene" id="OMERI04G16220.1">
    <property type="protein sequence ID" value="OMERI04G16220.1"/>
    <property type="gene ID" value="OMERI04G16220"/>
</dbReference>
<dbReference type="GO" id="GO:0005773">
    <property type="term" value="C:vacuole"/>
    <property type="evidence" value="ECO:0007669"/>
    <property type="project" value="TreeGrafter"/>
</dbReference>
<accession>A0A0E0DGD3</accession>
<evidence type="ECO:0000256" key="6">
    <source>
        <dbReference type="ARBA" id="ARBA00023157"/>
    </source>
</evidence>
<dbReference type="AlphaFoldDB" id="A0A0E0DGD3"/>
<evidence type="ECO:0000313" key="11">
    <source>
        <dbReference type="Proteomes" id="UP000008021"/>
    </source>
</evidence>
<sequence>MSMALLSLSLAVAFLAASAAGATGASRSMRRPEEDLVAGLPGQPDVRFRHYAGYVGVGSGGGNGKALFYWFFEAEKEPEKKPLLLWLNGGSTGEEGIDQSSGEQSLPAGAEKDTVKRGQKDKRRLKAAVVPDAHPSPMAPPRSWAPVNLLFLEAPVGVGFSYTNRTSDLRRLGDRVTAQDSYSFLLNWLNKFPEFKNRDFYIAGESYAGHYVPQLAELIYDGNKGASRDRVINIKGFMIGNAVLNDATDQMGMVEYAWSHAIISDELYSAVLRECDSFKEEEDGGKPGKGCSPAVRAFLRAYDDIDIYSIYTPTCLSSSSSSSASASPRRSSPGLVAAPRLFSKHEAWRRMQRVPAGYDPCTEEYVKGYFNREDVQRALHANRTGLSYPYSPCSEVISKWNDSPSTVLPILKKLMGAGLRIWVYSGDTDGRVPVTSTRYSLNTMKLRPRLMRKTAGDGAGEESEWGGWRAWYDRQQVGGWAVEYEEGLTLVTVRGAGHQVPLFAPRRSLAMLYHFLRGSSLPASRSR</sequence>
<dbReference type="EnsemblPlants" id="OMERI04G16220.1">
    <property type="protein sequence ID" value="OMERI04G16220.1"/>
    <property type="gene ID" value="OMERI04G16220"/>
</dbReference>
<dbReference type="PANTHER" id="PTHR11802">
    <property type="entry name" value="SERINE PROTEASE FAMILY S10 SERINE CARBOXYPEPTIDASE"/>
    <property type="match status" value="1"/>
</dbReference>